<gene>
    <name evidence="2" type="ORF">ENT99_06180</name>
    <name evidence="3" type="ORF">ENU64_04540</name>
</gene>
<proteinExistence type="predicted"/>
<evidence type="ECO:0000313" key="3">
    <source>
        <dbReference type="EMBL" id="HGT98679.1"/>
    </source>
</evidence>
<evidence type="ECO:0000313" key="2">
    <source>
        <dbReference type="EMBL" id="HFQ79271.1"/>
    </source>
</evidence>
<reference evidence="3" key="1">
    <citation type="journal article" date="2020" name="mSystems">
        <title>Genome- and Community-Level Interaction Insights into Carbon Utilization and Element Cycling Functions of Hydrothermarchaeota in Hydrothermal Sediment.</title>
        <authorList>
            <person name="Zhou Z."/>
            <person name="Liu Y."/>
            <person name="Xu W."/>
            <person name="Pan J."/>
            <person name="Luo Z.H."/>
            <person name="Li M."/>
        </authorList>
    </citation>
    <scope>NUCLEOTIDE SEQUENCE [LARGE SCALE GENOMIC DNA]</scope>
    <source>
        <strain evidence="2">SpSt-629</strain>
        <strain evidence="3">SpSt-688</strain>
    </source>
</reference>
<dbReference type="EMBL" id="DTAU01000122">
    <property type="protein sequence ID" value="HFQ79271.1"/>
    <property type="molecule type" value="Genomic_DNA"/>
</dbReference>
<evidence type="ECO:0000259" key="1">
    <source>
        <dbReference type="Pfam" id="PF01909"/>
    </source>
</evidence>
<dbReference type="AlphaFoldDB" id="A0A7J3MYZ8"/>
<accession>A0A7J3MYZ8</accession>
<dbReference type="GO" id="GO:0016779">
    <property type="term" value="F:nucleotidyltransferase activity"/>
    <property type="evidence" value="ECO:0007669"/>
    <property type="project" value="InterPro"/>
</dbReference>
<dbReference type="Pfam" id="PF01909">
    <property type="entry name" value="NTP_transf_2"/>
    <property type="match status" value="1"/>
</dbReference>
<feature type="domain" description="Polymerase nucleotidyl transferase" evidence="1">
    <location>
        <begin position="128"/>
        <end position="195"/>
    </location>
</feature>
<dbReference type="InterPro" id="IPR002934">
    <property type="entry name" value="Polymerase_NTP_transf_dom"/>
</dbReference>
<comment type="caution">
    <text evidence="3">The sequence shown here is derived from an EMBL/GenBank/DDBJ whole genome shotgun (WGS) entry which is preliminary data.</text>
</comment>
<name>A0A7J3MYZ8_9CREN</name>
<dbReference type="EMBL" id="DTDH01000138">
    <property type="protein sequence ID" value="HGT98679.1"/>
    <property type="molecule type" value="Genomic_DNA"/>
</dbReference>
<dbReference type="InterPro" id="IPR043519">
    <property type="entry name" value="NT_sf"/>
</dbReference>
<protein>
    <recommendedName>
        <fullName evidence="1">Polymerase nucleotidyl transferase domain-containing protein</fullName>
    </recommendedName>
</protein>
<dbReference type="SUPFAM" id="SSF81301">
    <property type="entry name" value="Nucleotidyltransferase"/>
    <property type="match status" value="1"/>
</dbReference>
<sequence length="336" mass="39281">MDIGIIEGFFFKLREGDIFYAKGVTHPLGSVVSFPKYVVDVNGDRVDRNGMRYKKISSINEEYNYATSIYTKYIKHDEFFCRSIVLVPTTDIAKIYNPVKKAEELIELSTSDATLTDVKDMVVDIIDSTGVKAIGVSGSVLVELHRADSDIDIVIYGRNNGFRVYSYLKEVVDRDHRYRRYTKETLKQLYLRRAIETPITFDQMLYQESRRLLEGFFKNREYFIRLVKYPWEEPQYGTYRCKKLGKALLKLRIVDSKDSIYTPCRYRVEIVEHDYGVKVDNVTEVYSLRGRFNEIATEDDIVEAYGTIELVETINGRTHHRLYLGDENDYMVVIQR</sequence>
<organism evidence="3">
    <name type="scientific">Ignisphaera aggregans</name>
    <dbReference type="NCBI Taxonomy" id="334771"/>
    <lineage>
        <taxon>Archaea</taxon>
        <taxon>Thermoproteota</taxon>
        <taxon>Thermoprotei</taxon>
        <taxon>Desulfurococcales</taxon>
        <taxon>Desulfurococcaceae</taxon>
        <taxon>Ignisphaera</taxon>
    </lineage>
</organism>